<keyword evidence="3" id="KW-1185">Reference proteome</keyword>
<dbReference type="Proteomes" id="UP001334084">
    <property type="component" value="Chromosome 5"/>
</dbReference>
<keyword evidence="1" id="KW-0812">Transmembrane</keyword>
<accession>A0AAX4JCD5</accession>
<protein>
    <submittedName>
        <fullName evidence="2">SP-containing membrane protein</fullName>
    </submittedName>
</protein>
<name>A0AAX4JCD5_9MICR</name>
<sequence length="311" mass="37038">MKYLHVLRFIVLLSNVNNTSNNVVDLLKSVISNIEICDSLDSTVYLKTQSDDSIRSFYDIVWNEITNHEIFINLTQNNTSENNWDNRRSTLYECYLERLGQQKWDYNITNLLTSSEKIFLNNIINITVEYFNMLRVCYKDNIIKSNSTQETFEEIIRENTCFIQNNHNSSLPIIVYKKCKSLIKAYYGCYGKESVEFLYDKINQNQKQMLIANCMDENYDFKNATYDIITNLENIIDEDYTSNKINNVTEHIVYNMFKTFHENRTDSFLNVWFIVFIGFMLIGTVLFIGYKFYRRNKIQRSYDVELQSIKR</sequence>
<dbReference type="KEGG" id="vnx:VNE69_05199"/>
<evidence type="ECO:0000313" key="2">
    <source>
        <dbReference type="EMBL" id="WUR03610.1"/>
    </source>
</evidence>
<dbReference type="GeneID" id="90541423"/>
<dbReference type="RefSeq" id="XP_065329755.1">
    <property type="nucleotide sequence ID" value="XM_065473683.1"/>
</dbReference>
<feature type="transmembrane region" description="Helical" evidence="1">
    <location>
        <begin position="271"/>
        <end position="293"/>
    </location>
</feature>
<dbReference type="EMBL" id="CP142730">
    <property type="protein sequence ID" value="WUR03610.1"/>
    <property type="molecule type" value="Genomic_DNA"/>
</dbReference>
<keyword evidence="1" id="KW-1133">Transmembrane helix</keyword>
<evidence type="ECO:0000313" key="3">
    <source>
        <dbReference type="Proteomes" id="UP001334084"/>
    </source>
</evidence>
<keyword evidence="1" id="KW-0472">Membrane</keyword>
<gene>
    <name evidence="2" type="ORF">VNE69_05199</name>
</gene>
<evidence type="ECO:0000256" key="1">
    <source>
        <dbReference type="SAM" id="Phobius"/>
    </source>
</evidence>
<proteinExistence type="predicted"/>
<organism evidence="2 3">
    <name type="scientific">Vairimorpha necatrix</name>
    <dbReference type="NCBI Taxonomy" id="6039"/>
    <lineage>
        <taxon>Eukaryota</taxon>
        <taxon>Fungi</taxon>
        <taxon>Fungi incertae sedis</taxon>
        <taxon>Microsporidia</taxon>
        <taxon>Nosematidae</taxon>
        <taxon>Vairimorpha</taxon>
    </lineage>
</organism>
<dbReference type="AlphaFoldDB" id="A0AAX4JCD5"/>
<reference evidence="2" key="1">
    <citation type="journal article" date="2024" name="BMC Genomics">
        <title>Functional annotation of a divergent genome using sequence and structure-based similarity.</title>
        <authorList>
            <person name="Svedberg D."/>
            <person name="Winiger R.R."/>
            <person name="Berg A."/>
            <person name="Sharma H."/>
            <person name="Tellgren-Roth C."/>
            <person name="Debrunner-Vossbrinck B.A."/>
            <person name="Vossbrinck C.R."/>
            <person name="Barandun J."/>
        </authorList>
    </citation>
    <scope>NUCLEOTIDE SEQUENCE</scope>
    <source>
        <strain evidence="2">Illinois isolate</strain>
    </source>
</reference>